<dbReference type="Proteomes" id="UP000588112">
    <property type="component" value="Unassembled WGS sequence"/>
</dbReference>
<keyword evidence="2" id="KW-0812">Transmembrane</keyword>
<feature type="compositionally biased region" description="Gly residues" evidence="1">
    <location>
        <begin position="149"/>
        <end position="161"/>
    </location>
</feature>
<reference evidence="3 4" key="1">
    <citation type="submission" date="2020-08" db="EMBL/GenBank/DDBJ databases">
        <title>Sequencing the genomes of 1000 actinobacteria strains.</title>
        <authorList>
            <person name="Klenk H.-P."/>
        </authorList>
    </citation>
    <scope>NUCLEOTIDE SEQUENCE [LARGE SCALE GENOMIC DNA]</scope>
    <source>
        <strain evidence="3 4">DSM 45790</strain>
    </source>
</reference>
<feature type="compositionally biased region" description="Low complexity" evidence="1">
    <location>
        <begin position="37"/>
        <end position="57"/>
    </location>
</feature>
<evidence type="ECO:0000256" key="1">
    <source>
        <dbReference type="SAM" id="MobiDB-lite"/>
    </source>
</evidence>
<feature type="compositionally biased region" description="Pro residues" evidence="1">
    <location>
        <begin position="176"/>
        <end position="185"/>
    </location>
</feature>
<name>A0A7W8Z6K3_9ACTN</name>
<keyword evidence="2" id="KW-0472">Membrane</keyword>
<gene>
    <name evidence="3" type="ORF">BJ981_003869</name>
</gene>
<dbReference type="AlphaFoldDB" id="A0A7W8Z6K3"/>
<sequence>MMGRRFTPVLLGIETAIALTFFATMTASATTGTGAFWHRLPSTSPPTASSLGARHPTAPQPAPAPRRTDPGSVGVTVRVLPPGDPPEDPGSTSEKPGGTPEKPGGTSEKASAPGTPGRPGGRDDGVTVITGNEVTELTEGGTTSHDTGTTGGTTGRTGPGPFGDTTGKPGPGSPDADPPTGPAPARPGDLPFTGTDLALTLTAAGACLLLGALLIRLTTRRGRKSLTKR</sequence>
<dbReference type="RefSeq" id="WP_184612731.1">
    <property type="nucleotide sequence ID" value="NZ_BOOS01000017.1"/>
</dbReference>
<evidence type="ECO:0000313" key="4">
    <source>
        <dbReference type="Proteomes" id="UP000588112"/>
    </source>
</evidence>
<feature type="compositionally biased region" description="Low complexity" evidence="1">
    <location>
        <begin position="93"/>
        <end position="108"/>
    </location>
</feature>
<evidence type="ECO:0000313" key="3">
    <source>
        <dbReference type="EMBL" id="MBB5628170.1"/>
    </source>
</evidence>
<keyword evidence="2" id="KW-1133">Transmembrane helix</keyword>
<organism evidence="3 4">
    <name type="scientific">Sphaerisporangium krabiense</name>
    <dbReference type="NCBI Taxonomy" id="763782"/>
    <lineage>
        <taxon>Bacteria</taxon>
        <taxon>Bacillati</taxon>
        <taxon>Actinomycetota</taxon>
        <taxon>Actinomycetes</taxon>
        <taxon>Streptosporangiales</taxon>
        <taxon>Streptosporangiaceae</taxon>
        <taxon>Sphaerisporangium</taxon>
    </lineage>
</organism>
<accession>A0A7W8Z6K3</accession>
<proteinExistence type="predicted"/>
<feature type="region of interest" description="Disordered" evidence="1">
    <location>
        <begin position="37"/>
        <end position="191"/>
    </location>
</feature>
<evidence type="ECO:0000256" key="2">
    <source>
        <dbReference type="SAM" id="Phobius"/>
    </source>
</evidence>
<dbReference type="EMBL" id="JACHBR010000001">
    <property type="protein sequence ID" value="MBB5628170.1"/>
    <property type="molecule type" value="Genomic_DNA"/>
</dbReference>
<keyword evidence="4" id="KW-1185">Reference proteome</keyword>
<feature type="transmembrane region" description="Helical" evidence="2">
    <location>
        <begin position="197"/>
        <end position="219"/>
    </location>
</feature>
<comment type="caution">
    <text evidence="3">The sequence shown here is derived from an EMBL/GenBank/DDBJ whole genome shotgun (WGS) entry which is preliminary data.</text>
</comment>
<protein>
    <submittedName>
        <fullName evidence="3">Uncharacterized protein</fullName>
    </submittedName>
</protein>
<feature type="compositionally biased region" description="Low complexity" evidence="1">
    <location>
        <begin position="138"/>
        <end position="148"/>
    </location>
</feature>